<dbReference type="InterPro" id="IPR011333">
    <property type="entry name" value="SKP1/BTB/POZ_sf"/>
</dbReference>
<evidence type="ECO:0000313" key="2">
    <source>
        <dbReference type="EMBL" id="KAG0660935.1"/>
    </source>
</evidence>
<gene>
    <name evidence="2" type="ORF">C6P46_004208</name>
</gene>
<proteinExistence type="predicted"/>
<accession>A0A9P7B668</accession>
<dbReference type="Gene3D" id="3.30.710.10">
    <property type="entry name" value="Potassium Channel Kv1.1, Chain A"/>
    <property type="match status" value="1"/>
</dbReference>
<comment type="caution">
    <text evidence="2">The sequence shown here is derived from an EMBL/GenBank/DDBJ whole genome shotgun (WGS) entry which is preliminary data.</text>
</comment>
<organism evidence="2 3">
    <name type="scientific">Rhodotorula mucilaginosa</name>
    <name type="common">Yeast</name>
    <name type="synonym">Rhodotorula rubra</name>
    <dbReference type="NCBI Taxonomy" id="5537"/>
    <lineage>
        <taxon>Eukaryota</taxon>
        <taxon>Fungi</taxon>
        <taxon>Dikarya</taxon>
        <taxon>Basidiomycota</taxon>
        <taxon>Pucciniomycotina</taxon>
        <taxon>Microbotryomycetes</taxon>
        <taxon>Sporidiobolales</taxon>
        <taxon>Sporidiobolaceae</taxon>
        <taxon>Rhodotorula</taxon>
    </lineage>
</organism>
<evidence type="ECO:0000256" key="1">
    <source>
        <dbReference type="SAM" id="MobiDB-lite"/>
    </source>
</evidence>
<dbReference type="Proteomes" id="UP000777482">
    <property type="component" value="Unassembled WGS sequence"/>
</dbReference>
<feature type="region of interest" description="Disordered" evidence="1">
    <location>
        <begin position="209"/>
        <end position="235"/>
    </location>
</feature>
<sequence length="431" mass="47266">MSASIETADVLGRIGRSRGYGQYNFSFKNDHYVKVGDLSKARAALLESDNEQVPGFRLSVRYYPKDQRLGVVWSDASANAALLIDSGAIKMTTDKGTVVFDEAVNMQRFPPSLHGVLLGRTVKSVAWISLQVTMTLSGLASTIALADPVQSILNSGKIMTALSHRQSPQDVCFIFPRLNAKLWAWLQVLVDQSAYYDALLRGQLSESTVHTGTGSTVPEPGSPSHLFEDSDDETDEQLKVSIGQRACSTSSTSQPHKEVVITDTAFTTYEATLVWMSSRFIRFAPFRSRKAENDGAAVSEPGSPATVKMVEADPETPLPASPKSVYRLAHVLELEDLQEIALKSIYTQLTIRNAATELFSDVAYVYPAVRDTILDFVVAHWTEIRYSNAYKKIKERADAGDLPTGATHIALLLSERMEAPQVFAGESCAFD</sequence>
<reference evidence="2 3" key="1">
    <citation type="submission" date="2020-11" db="EMBL/GenBank/DDBJ databases">
        <title>Kefir isolates.</title>
        <authorList>
            <person name="Marcisauskas S."/>
            <person name="Kim Y."/>
            <person name="Blasche S."/>
        </authorList>
    </citation>
    <scope>NUCLEOTIDE SEQUENCE [LARGE SCALE GENOMIC DNA]</scope>
    <source>
        <strain evidence="2 3">KR</strain>
    </source>
</reference>
<protein>
    <submittedName>
        <fullName evidence="2">Uncharacterized protein</fullName>
    </submittedName>
</protein>
<dbReference type="OrthoDB" id="2520368at2759"/>
<evidence type="ECO:0000313" key="3">
    <source>
        <dbReference type="Proteomes" id="UP000777482"/>
    </source>
</evidence>
<dbReference type="EMBL" id="PUHQ01000039">
    <property type="protein sequence ID" value="KAG0660935.1"/>
    <property type="molecule type" value="Genomic_DNA"/>
</dbReference>
<keyword evidence="3" id="KW-1185">Reference proteome</keyword>
<name>A0A9P7B668_RHOMI</name>
<dbReference type="AlphaFoldDB" id="A0A9P7B668"/>